<proteinExistence type="predicted"/>
<dbReference type="GO" id="GO:0005739">
    <property type="term" value="C:mitochondrion"/>
    <property type="evidence" value="ECO:0007669"/>
    <property type="project" value="TreeGrafter"/>
</dbReference>
<accession>A0A7R9KGX8</accession>
<dbReference type="GO" id="GO:0032981">
    <property type="term" value="P:mitochondrial respiratory chain complex I assembly"/>
    <property type="evidence" value="ECO:0007669"/>
    <property type="project" value="InterPro"/>
</dbReference>
<evidence type="ECO:0000256" key="1">
    <source>
        <dbReference type="SAM" id="MobiDB-lite"/>
    </source>
</evidence>
<evidence type="ECO:0000313" key="2">
    <source>
        <dbReference type="EMBL" id="CAD7622640.1"/>
    </source>
</evidence>
<dbReference type="AlphaFoldDB" id="A0A7R9KGX8"/>
<dbReference type="OrthoDB" id="2434756at2759"/>
<dbReference type="PANTHER" id="PTHR13338">
    <property type="entry name" value="UPF0240 PROTEIN"/>
    <property type="match status" value="1"/>
</dbReference>
<dbReference type="EMBL" id="OC855787">
    <property type="protein sequence ID" value="CAD7622640.1"/>
    <property type="molecule type" value="Genomic_DNA"/>
</dbReference>
<dbReference type="EMBL" id="CAJPIZ010001212">
    <property type="protein sequence ID" value="CAG2103070.1"/>
    <property type="molecule type" value="Genomic_DNA"/>
</dbReference>
<feature type="region of interest" description="Disordered" evidence="1">
    <location>
        <begin position="242"/>
        <end position="267"/>
    </location>
</feature>
<evidence type="ECO:0000313" key="3">
    <source>
        <dbReference type="Proteomes" id="UP000759131"/>
    </source>
</evidence>
<dbReference type="Pfam" id="PF06784">
    <property type="entry name" value="UPF0240"/>
    <property type="match status" value="1"/>
</dbReference>
<dbReference type="PANTHER" id="PTHR13338:SF4">
    <property type="entry name" value="NADH DEHYDROGENASE [UBIQUINONE] 1 ALPHA SUBCOMPLEX ASSEMBLY FACTOR 4"/>
    <property type="match status" value="1"/>
</dbReference>
<protein>
    <submittedName>
        <fullName evidence="2">Uncharacterized protein</fullName>
    </submittedName>
</protein>
<dbReference type="Proteomes" id="UP000759131">
    <property type="component" value="Unassembled WGS sequence"/>
</dbReference>
<reference evidence="2" key="1">
    <citation type="submission" date="2020-11" db="EMBL/GenBank/DDBJ databases">
        <authorList>
            <person name="Tran Van P."/>
        </authorList>
    </citation>
    <scope>NUCLEOTIDE SEQUENCE</scope>
</reference>
<sequence>MKCANDMNCSIGLVDMDIDRIYRILGSAFKRVYGFYVKRPLQRFNVDNRAEKAIDKQKAIPRMAPRHERTDQLFKQITQNNPQFRQELNEKREDLLKRLQTVKVVSEERVWTEEEVKEMEEIKERVRSRLPHSHEGTDIPMHAYVEPHHVPIGRISLIRALDFIGKHAQSPDHFDAHTIAAQHRLDEEEVKNVLKYFKPFYKDVMTDPVADTEEVLGVSKEKWRAMSSFLKPKSVFEHQMKIEATDADNKSTADQVNDKTVKEEKQQ</sequence>
<keyword evidence="3" id="KW-1185">Reference proteome</keyword>
<organism evidence="2">
    <name type="scientific">Medioppia subpectinata</name>
    <dbReference type="NCBI Taxonomy" id="1979941"/>
    <lineage>
        <taxon>Eukaryota</taxon>
        <taxon>Metazoa</taxon>
        <taxon>Ecdysozoa</taxon>
        <taxon>Arthropoda</taxon>
        <taxon>Chelicerata</taxon>
        <taxon>Arachnida</taxon>
        <taxon>Acari</taxon>
        <taxon>Acariformes</taxon>
        <taxon>Sarcoptiformes</taxon>
        <taxon>Oribatida</taxon>
        <taxon>Brachypylina</taxon>
        <taxon>Oppioidea</taxon>
        <taxon>Oppiidae</taxon>
        <taxon>Medioppia</taxon>
    </lineage>
</organism>
<gene>
    <name evidence="2" type="ORF">OSB1V03_LOCUS3103</name>
</gene>
<name>A0A7R9KGX8_9ACAR</name>
<dbReference type="InterPro" id="IPR009622">
    <property type="entry name" value="NDUFAF4"/>
</dbReference>